<accession>A0A225VT28</accession>
<evidence type="ECO:0000313" key="2">
    <source>
        <dbReference type="Proteomes" id="UP000198211"/>
    </source>
</evidence>
<proteinExistence type="predicted"/>
<protein>
    <submittedName>
        <fullName evidence="1">Uncharacterized protein</fullName>
    </submittedName>
</protein>
<dbReference type="AlphaFoldDB" id="A0A225VT28"/>
<name>A0A225VT28_9STRA</name>
<dbReference type="Proteomes" id="UP000198211">
    <property type="component" value="Unassembled WGS sequence"/>
</dbReference>
<organism evidence="1 2">
    <name type="scientific">Phytophthora megakarya</name>
    <dbReference type="NCBI Taxonomy" id="4795"/>
    <lineage>
        <taxon>Eukaryota</taxon>
        <taxon>Sar</taxon>
        <taxon>Stramenopiles</taxon>
        <taxon>Oomycota</taxon>
        <taxon>Peronosporomycetes</taxon>
        <taxon>Peronosporales</taxon>
        <taxon>Peronosporaceae</taxon>
        <taxon>Phytophthora</taxon>
    </lineage>
</organism>
<evidence type="ECO:0000313" key="1">
    <source>
        <dbReference type="EMBL" id="OWZ08593.1"/>
    </source>
</evidence>
<reference evidence="2" key="1">
    <citation type="submission" date="2017-03" db="EMBL/GenBank/DDBJ databases">
        <title>Phytopthora megakarya and P. palmivora, two closely related causual agents of cacao black pod achieved similar genome size and gene model numbers by different mechanisms.</title>
        <authorList>
            <person name="Ali S."/>
            <person name="Shao J."/>
            <person name="Larry D.J."/>
            <person name="Kronmiller B."/>
            <person name="Shen D."/>
            <person name="Strem M.D."/>
            <person name="Melnick R.L."/>
            <person name="Guiltinan M.J."/>
            <person name="Tyler B.M."/>
            <person name="Meinhardt L.W."/>
            <person name="Bailey B.A."/>
        </authorList>
    </citation>
    <scope>NUCLEOTIDE SEQUENCE [LARGE SCALE GENOMIC DNA]</scope>
    <source>
        <strain evidence="2">zdho120</strain>
    </source>
</reference>
<keyword evidence="2" id="KW-1185">Reference proteome</keyword>
<dbReference type="EMBL" id="NBNE01003094">
    <property type="protein sequence ID" value="OWZ08593.1"/>
    <property type="molecule type" value="Genomic_DNA"/>
</dbReference>
<sequence length="113" mass="12779">MRKAAQVSLEDALRDAAEKKSAITRLELKLASYVANNVTTKKEERLFTASVMKYVDAGEHELDQDFYQFAKTRNALCHNPKGTHVTTVDHEPFQILCCKIQATMSDMEARFPA</sequence>
<gene>
    <name evidence="1" type="ORF">PHMEG_00018834</name>
</gene>
<comment type="caution">
    <text evidence="1">The sequence shown here is derived from an EMBL/GenBank/DDBJ whole genome shotgun (WGS) entry which is preliminary data.</text>
</comment>